<organism evidence="1 2">
    <name type="scientific">Boeremia exigua</name>
    <dbReference type="NCBI Taxonomy" id="749465"/>
    <lineage>
        <taxon>Eukaryota</taxon>
        <taxon>Fungi</taxon>
        <taxon>Dikarya</taxon>
        <taxon>Ascomycota</taxon>
        <taxon>Pezizomycotina</taxon>
        <taxon>Dothideomycetes</taxon>
        <taxon>Pleosporomycetidae</taxon>
        <taxon>Pleosporales</taxon>
        <taxon>Pleosporineae</taxon>
        <taxon>Didymellaceae</taxon>
        <taxon>Boeremia</taxon>
    </lineage>
</organism>
<gene>
    <name evidence="1" type="ORF">OPT61_g9656</name>
</gene>
<dbReference type="EMBL" id="JAPHNI010001224">
    <property type="protein sequence ID" value="KAJ8106257.1"/>
    <property type="molecule type" value="Genomic_DNA"/>
</dbReference>
<dbReference type="Proteomes" id="UP001153331">
    <property type="component" value="Unassembled WGS sequence"/>
</dbReference>
<keyword evidence="2" id="KW-1185">Reference proteome</keyword>
<accession>A0ACC2HT54</accession>
<reference evidence="1" key="1">
    <citation type="submission" date="2022-11" db="EMBL/GenBank/DDBJ databases">
        <title>Genome Sequence of Boeremia exigua.</title>
        <authorList>
            <person name="Buettner E."/>
        </authorList>
    </citation>
    <scope>NUCLEOTIDE SEQUENCE</scope>
    <source>
        <strain evidence="1">CU02</strain>
    </source>
</reference>
<comment type="caution">
    <text evidence="1">The sequence shown here is derived from an EMBL/GenBank/DDBJ whole genome shotgun (WGS) entry which is preliminary data.</text>
</comment>
<sequence>MPSCLLLLTMHTYKVPEDTTPTASSFSPYDAHDTHEYLLHSLCNSQGRGPRKAIPEQPSEHLETTDAGGMPMSRTTHPSAPNTVHLSHFVTLLGKVVIEHGHHDREDWVLGMAFRKLPAVERSSVRLDNQRDLQIWFSEIACLGTSMRVCELSRVPEPLWRELQSSIPRAILTRLPH</sequence>
<proteinExistence type="predicted"/>
<evidence type="ECO:0000313" key="1">
    <source>
        <dbReference type="EMBL" id="KAJ8106257.1"/>
    </source>
</evidence>
<protein>
    <submittedName>
        <fullName evidence="1">Uncharacterized protein</fullName>
    </submittedName>
</protein>
<evidence type="ECO:0000313" key="2">
    <source>
        <dbReference type="Proteomes" id="UP001153331"/>
    </source>
</evidence>
<name>A0ACC2HT54_9PLEO</name>